<dbReference type="FunFam" id="3.40.50.10470:FF:000006">
    <property type="entry name" value="Methylthioribose-1-phosphate isomerase"/>
    <property type="match status" value="1"/>
</dbReference>
<feature type="binding site" evidence="2">
    <location>
        <begin position="48"/>
        <end position="50"/>
    </location>
    <ligand>
        <name>substrate</name>
    </ligand>
</feature>
<dbReference type="Pfam" id="PF01008">
    <property type="entry name" value="IF-2B"/>
    <property type="match status" value="1"/>
</dbReference>
<dbReference type="InterPro" id="IPR037171">
    <property type="entry name" value="NagB/RpiA_transferase-like"/>
</dbReference>
<dbReference type="HAMAP" id="MF_01678">
    <property type="entry name" value="Salvage_MtnA"/>
    <property type="match status" value="1"/>
</dbReference>
<dbReference type="GO" id="GO:0019509">
    <property type="term" value="P:L-methionine salvage from methylthioadenosine"/>
    <property type="evidence" value="ECO:0007669"/>
    <property type="project" value="UniProtKB-UniRule"/>
</dbReference>
<evidence type="ECO:0000313" key="4">
    <source>
        <dbReference type="Proteomes" id="UP000234857"/>
    </source>
</evidence>
<dbReference type="InterPro" id="IPR005251">
    <property type="entry name" value="IF-M1Pi"/>
</dbReference>
<dbReference type="AlphaFoldDB" id="A0A2N5Z9F3"/>
<accession>A0A2N5Z9F3</accession>
<dbReference type="NCBIfam" id="TIGR00524">
    <property type="entry name" value="eIF-2B_rel"/>
    <property type="match status" value="1"/>
</dbReference>
<dbReference type="EMBL" id="PKTG01000142">
    <property type="protein sequence ID" value="PLX15310.1"/>
    <property type="molecule type" value="Genomic_DNA"/>
</dbReference>
<feature type="active site" description="Proton donor" evidence="2">
    <location>
        <position position="235"/>
    </location>
</feature>
<sequence>MKVKAIKVNKDDRTIDLIDQRYLPVKVQNIKAASLDDCFTAIKEMVVRGAPAIGITAAFGAFFAYKEASEMNVFMNSLEHLKEARPTAVNLMWAVDNIADMVNELSEKGKERNELIDILWENACEVLEEDIRINEAIGANGAKLVKPGMNILTHCNAGALATGGYGTALGVVRKAHELYGDIHVFVDETRPYLQGARLTAFEMHEEQIPYTLICDNMAGYFMSQKKIDFVVVGADRIALNGDTANKIGTYSLSILAKHHNIPFYIAAPFSTFDKKAKSGKDIPIEFRKACEVIQIGEQHITFTDCHVENPSFDITPGELITGIITEKGVITAPFEENIKKTLG</sequence>
<dbReference type="UniPathway" id="UPA00904">
    <property type="reaction ID" value="UER00874"/>
</dbReference>
<comment type="caution">
    <text evidence="3">The sequence shown here is derived from an EMBL/GenBank/DDBJ whole genome shotgun (WGS) entry which is preliminary data.</text>
</comment>
<keyword evidence="2" id="KW-0486">Methionine biosynthesis</keyword>
<feature type="binding site" evidence="2">
    <location>
        <position position="85"/>
    </location>
    <ligand>
        <name>substrate</name>
    </ligand>
</feature>
<gene>
    <name evidence="2 3" type="primary">mtnA</name>
    <name evidence="3" type="ORF">C0601_13420</name>
</gene>
<dbReference type="Gene3D" id="1.20.120.420">
    <property type="entry name" value="translation initiation factor eif-2b, domain 1"/>
    <property type="match status" value="1"/>
</dbReference>
<keyword evidence="2" id="KW-0028">Amino-acid biosynthesis</keyword>
<evidence type="ECO:0000313" key="3">
    <source>
        <dbReference type="EMBL" id="PLX15310.1"/>
    </source>
</evidence>
<dbReference type="InterPro" id="IPR000649">
    <property type="entry name" value="IF-2B-related"/>
</dbReference>
<reference evidence="3 4" key="1">
    <citation type="submission" date="2017-11" db="EMBL/GenBank/DDBJ databases">
        <title>Genome-resolved metagenomics identifies genetic mobility, metabolic interactions, and unexpected diversity in perchlorate-reducing communities.</title>
        <authorList>
            <person name="Barnum T.P."/>
            <person name="Figueroa I.A."/>
            <person name="Carlstrom C.I."/>
            <person name="Lucas L.N."/>
            <person name="Engelbrektson A.L."/>
            <person name="Coates J.D."/>
        </authorList>
    </citation>
    <scope>NUCLEOTIDE SEQUENCE [LARGE SCALE GENOMIC DNA]</scope>
    <source>
        <strain evidence="3">BM706</strain>
    </source>
</reference>
<evidence type="ECO:0000256" key="1">
    <source>
        <dbReference type="ARBA" id="ARBA00023235"/>
    </source>
</evidence>
<dbReference type="InterPro" id="IPR042529">
    <property type="entry name" value="IF_2B-like_C"/>
</dbReference>
<feature type="site" description="Transition state stabilizer" evidence="2">
    <location>
        <position position="155"/>
    </location>
</feature>
<dbReference type="GO" id="GO:0046523">
    <property type="term" value="F:S-methyl-5-thioribose-1-phosphate isomerase activity"/>
    <property type="evidence" value="ECO:0007669"/>
    <property type="project" value="UniProtKB-UniRule"/>
</dbReference>
<comment type="function">
    <text evidence="2">Catalyzes the interconversion of methylthioribose-1-phosphate (MTR-1-P) into methylthioribulose-1-phosphate (MTRu-1-P).</text>
</comment>
<comment type="catalytic activity">
    <reaction evidence="2">
        <text>5-(methylsulfanyl)-alpha-D-ribose 1-phosphate = 5-(methylsulfanyl)-D-ribulose 1-phosphate</text>
        <dbReference type="Rhea" id="RHEA:19989"/>
        <dbReference type="ChEBI" id="CHEBI:58533"/>
        <dbReference type="ChEBI" id="CHEBI:58548"/>
        <dbReference type="EC" id="5.3.1.23"/>
    </reaction>
</comment>
<evidence type="ECO:0000256" key="2">
    <source>
        <dbReference type="HAMAP-Rule" id="MF_01678"/>
    </source>
</evidence>
<dbReference type="Gene3D" id="3.40.50.10470">
    <property type="entry name" value="Translation initiation factor eif-2b, domain 2"/>
    <property type="match status" value="1"/>
</dbReference>
<keyword evidence="1 2" id="KW-0413">Isomerase</keyword>
<feature type="binding site" evidence="2">
    <location>
        <begin position="245"/>
        <end position="246"/>
    </location>
    <ligand>
        <name>substrate</name>
    </ligand>
</feature>
<dbReference type="Proteomes" id="UP000234857">
    <property type="component" value="Unassembled WGS sequence"/>
</dbReference>
<dbReference type="InterPro" id="IPR027363">
    <property type="entry name" value="M1Pi_N"/>
</dbReference>
<dbReference type="InterPro" id="IPR011559">
    <property type="entry name" value="Initiation_fac_2B_a/b/d"/>
</dbReference>
<dbReference type="SUPFAM" id="SSF100950">
    <property type="entry name" value="NagB/RpiA/CoA transferase-like"/>
    <property type="match status" value="1"/>
</dbReference>
<dbReference type="PANTHER" id="PTHR43475:SF1">
    <property type="entry name" value="METHYLTHIORIBOSE-1-PHOSPHATE ISOMERASE"/>
    <property type="match status" value="1"/>
</dbReference>
<dbReference type="FunFam" id="1.20.120.420:FF:000003">
    <property type="entry name" value="Methylthioribose-1-phosphate isomerase"/>
    <property type="match status" value="1"/>
</dbReference>
<dbReference type="NCBIfam" id="TIGR00512">
    <property type="entry name" value="salvage_mtnA"/>
    <property type="match status" value="1"/>
</dbReference>
<name>A0A2N5Z9F3_MUIH1</name>
<dbReference type="NCBIfam" id="NF004326">
    <property type="entry name" value="PRK05720.1"/>
    <property type="match status" value="1"/>
</dbReference>
<proteinExistence type="inferred from homology"/>
<dbReference type="EC" id="5.3.1.23" evidence="2"/>
<comment type="pathway">
    <text evidence="2">Amino-acid biosynthesis; L-methionine biosynthesis via salvage pathway; L-methionine from S-methyl-5-thio-alpha-D-ribose 1-phosphate: step 1/6.</text>
</comment>
<comment type="similarity">
    <text evidence="2">Belongs to the EIF-2B alpha/beta/delta subunits family. MtnA subfamily.</text>
</comment>
<feature type="binding site" evidence="2">
    <location>
        <position position="194"/>
    </location>
    <ligand>
        <name>substrate</name>
    </ligand>
</feature>
<protein>
    <recommendedName>
        <fullName evidence="2">Methylthioribose-1-phosphate isomerase</fullName>
        <shortName evidence="2">M1Pi</shortName>
        <shortName evidence="2">MTR-1-P isomerase</shortName>
        <ecNumber evidence="2">5.3.1.23</ecNumber>
    </recommendedName>
    <alternativeName>
        <fullName evidence="2">S-methyl-5-thioribose-1-phosphate isomerase</fullName>
    </alternativeName>
</protein>
<organism evidence="3 4">
    <name type="scientific">Muiribacterium halophilum</name>
    <dbReference type="NCBI Taxonomy" id="2053465"/>
    <lineage>
        <taxon>Bacteria</taxon>
        <taxon>Candidatus Muiribacteriota</taxon>
        <taxon>Candidatus Muiribacteriia</taxon>
        <taxon>Candidatus Muiribacteriales</taxon>
        <taxon>Candidatus Muiribacteriaceae</taxon>
        <taxon>Candidatus Muiribacterium</taxon>
    </lineage>
</organism>
<dbReference type="PANTHER" id="PTHR43475">
    <property type="entry name" value="METHYLTHIORIBOSE-1-PHOSPHATE ISOMERASE"/>
    <property type="match status" value="1"/>
</dbReference>